<dbReference type="Proteomes" id="UP000230233">
    <property type="component" value="Chromosome II"/>
</dbReference>
<dbReference type="PANTHER" id="PTHR22743">
    <property type="entry name" value="MEPRIN/TRAF-LIKE MATH FAMILY-C.ELEGANS"/>
    <property type="match status" value="1"/>
</dbReference>
<comment type="caution">
    <text evidence="2">The sequence shown here is derived from an EMBL/GenBank/DDBJ whole genome shotgun (WGS) entry which is preliminary data.</text>
</comment>
<dbReference type="EMBL" id="PDUG01000002">
    <property type="protein sequence ID" value="PIC49105.1"/>
    <property type="molecule type" value="Genomic_DNA"/>
</dbReference>
<evidence type="ECO:0000259" key="1">
    <source>
        <dbReference type="PROSITE" id="PS50097"/>
    </source>
</evidence>
<protein>
    <recommendedName>
        <fullName evidence="1">BTB domain-containing protein</fullName>
    </recommendedName>
</protein>
<dbReference type="SMART" id="SM00225">
    <property type="entry name" value="BTB"/>
    <property type="match status" value="1"/>
</dbReference>
<evidence type="ECO:0000313" key="2">
    <source>
        <dbReference type="EMBL" id="PIC49105.1"/>
    </source>
</evidence>
<gene>
    <name evidence="2" type="primary">Cnig_chr_II.g7821</name>
    <name evidence="2" type="ORF">B9Z55_007821</name>
</gene>
<dbReference type="OrthoDB" id="6359816at2759"/>
<accession>A0A2G5VBD3</accession>
<dbReference type="Pfam" id="PF00917">
    <property type="entry name" value="MATH"/>
    <property type="match status" value="1"/>
</dbReference>
<dbReference type="Pfam" id="PF00651">
    <property type="entry name" value="BTB"/>
    <property type="match status" value="1"/>
</dbReference>
<organism evidence="2 3">
    <name type="scientific">Caenorhabditis nigoni</name>
    <dbReference type="NCBI Taxonomy" id="1611254"/>
    <lineage>
        <taxon>Eukaryota</taxon>
        <taxon>Metazoa</taxon>
        <taxon>Ecdysozoa</taxon>
        <taxon>Nematoda</taxon>
        <taxon>Chromadorea</taxon>
        <taxon>Rhabditida</taxon>
        <taxon>Rhabditina</taxon>
        <taxon>Rhabditomorpha</taxon>
        <taxon>Rhabditoidea</taxon>
        <taxon>Rhabditidae</taxon>
        <taxon>Peloderinae</taxon>
        <taxon>Caenorhabditis</taxon>
    </lineage>
</organism>
<name>A0A2G5VBD3_9PELO</name>
<sequence length="292" mass="34329">MSDFSVYTSPFSPPFLCSKLMINNFRISESQNLRISMTEREFTIKYEFQDLSELKYKKILSSPEEEHIGLKWKIGIEHRGSLLAVFLYNSSMTRNQGIDVIYTTKIFSRKKEIHSECGDKEFEGYLIWCGHIANVYGELVVEIRVKIMKMIGFPRIELRSFGEEMKQFSDVILKVEDRKFYVSKLYLASQSPYFATLFLGQFQESEKSEIELKDVNSDEFQCFLELIYAENVIDDDTVEELLHIADIYDTPLVVKKCEKYLIKESKMESENKLELAEEYKLEELRKLCLESQ</sequence>
<keyword evidence="3" id="KW-1185">Reference proteome</keyword>
<dbReference type="InterPro" id="IPR052664">
    <property type="entry name" value="BTB-MATH_domain_protein"/>
</dbReference>
<evidence type="ECO:0000313" key="3">
    <source>
        <dbReference type="Proteomes" id="UP000230233"/>
    </source>
</evidence>
<dbReference type="InterPro" id="IPR011333">
    <property type="entry name" value="SKP1/BTB/POZ_sf"/>
</dbReference>
<dbReference type="PANTHER" id="PTHR22743:SF165">
    <property type="entry name" value="BTB AND MATH DOMAIN CONTAINING-RELATED"/>
    <property type="match status" value="1"/>
</dbReference>
<proteinExistence type="predicted"/>
<dbReference type="InterPro" id="IPR002083">
    <property type="entry name" value="MATH/TRAF_dom"/>
</dbReference>
<dbReference type="CDD" id="cd18186">
    <property type="entry name" value="BTB_POZ_ZBTB_KLHL-like"/>
    <property type="match status" value="1"/>
</dbReference>
<dbReference type="InterPro" id="IPR000210">
    <property type="entry name" value="BTB/POZ_dom"/>
</dbReference>
<dbReference type="AlphaFoldDB" id="A0A2G5VBD3"/>
<dbReference type="Gene3D" id="3.30.710.10">
    <property type="entry name" value="Potassium Channel Kv1.1, Chain A"/>
    <property type="match status" value="1"/>
</dbReference>
<feature type="domain" description="BTB" evidence="1">
    <location>
        <begin position="169"/>
        <end position="236"/>
    </location>
</feature>
<dbReference type="SUPFAM" id="SSF54695">
    <property type="entry name" value="POZ domain"/>
    <property type="match status" value="1"/>
</dbReference>
<reference evidence="3" key="1">
    <citation type="submission" date="2017-10" db="EMBL/GenBank/DDBJ databases">
        <title>Rapid genome shrinkage in a self-fertile nematode reveals novel sperm competition proteins.</title>
        <authorList>
            <person name="Yin D."/>
            <person name="Schwarz E.M."/>
            <person name="Thomas C.G."/>
            <person name="Felde R.L."/>
            <person name="Korf I.F."/>
            <person name="Cutter A.D."/>
            <person name="Schartner C.M."/>
            <person name="Ralston E.J."/>
            <person name="Meyer B.J."/>
            <person name="Haag E.S."/>
        </authorList>
    </citation>
    <scope>NUCLEOTIDE SEQUENCE [LARGE SCALE GENOMIC DNA]</scope>
    <source>
        <strain evidence="3">JU1422</strain>
    </source>
</reference>
<dbReference type="PROSITE" id="PS50097">
    <property type="entry name" value="BTB"/>
    <property type="match status" value="1"/>
</dbReference>